<dbReference type="AlphaFoldDB" id="A0A1Y0YNV6"/>
<evidence type="ECO:0000256" key="1">
    <source>
        <dbReference type="SAM" id="Phobius"/>
    </source>
</evidence>
<feature type="transmembrane region" description="Helical" evidence="1">
    <location>
        <begin position="12"/>
        <end position="33"/>
    </location>
</feature>
<evidence type="ECO:0000313" key="2">
    <source>
        <dbReference type="EMBL" id="QPR72950.1"/>
    </source>
</evidence>
<dbReference type="Proteomes" id="UP000435910">
    <property type="component" value="Unassembled WGS sequence"/>
</dbReference>
<evidence type="ECO:0000313" key="3">
    <source>
        <dbReference type="EMBL" id="TWL30072.1"/>
    </source>
</evidence>
<evidence type="ECO:0000313" key="4">
    <source>
        <dbReference type="Proteomes" id="UP000435910"/>
    </source>
</evidence>
<organism evidence="3 4">
    <name type="scientific">Bacillus licheniformis</name>
    <dbReference type="NCBI Taxonomy" id="1402"/>
    <lineage>
        <taxon>Bacteria</taxon>
        <taxon>Bacillati</taxon>
        <taxon>Bacillota</taxon>
        <taxon>Bacilli</taxon>
        <taxon>Bacillales</taxon>
        <taxon>Bacillaceae</taxon>
        <taxon>Bacillus</taxon>
    </lineage>
</organism>
<name>A0A1Y0YNV6_BACLI</name>
<keyword evidence="1" id="KW-1133">Transmembrane helix</keyword>
<sequence>MSPETFVEYTEYLIAGMLAAHFAYSLCFLIIASHMIIEYEKMIFLKPEKRSHKITNTFVFLLVGTGYFVYKRLLRYNWFLRKLYFALYLVGRGILSIIIFYIFSFLVHLIFSV</sequence>
<evidence type="ECO:0000313" key="5">
    <source>
        <dbReference type="Proteomes" id="UP000595038"/>
    </source>
</evidence>
<reference evidence="2 5" key="2">
    <citation type="submission" date="2020-12" db="EMBL/GenBank/DDBJ databases">
        <title>FDA dAtabase for Regulatory Grade micrObial Sequences (FDA-ARGOS): Supporting development and validation of Infectious Disease Dx tests.</title>
        <authorList>
            <person name="Nelson B."/>
            <person name="Plummer A."/>
            <person name="Tallon L."/>
            <person name="Sadzewicz L."/>
            <person name="Zhao X."/>
            <person name="Boylan J."/>
            <person name="Ott S."/>
            <person name="Bowen H."/>
            <person name="Vavikolanu K."/>
            <person name="Mehta A."/>
            <person name="Aluvathingal J."/>
            <person name="Nadendla S."/>
            <person name="Myers T."/>
            <person name="Yan Y."/>
            <person name="Sichtig H."/>
        </authorList>
    </citation>
    <scope>NUCLEOTIDE SEQUENCE [LARGE SCALE GENOMIC DNA]</scope>
    <source>
        <strain evidence="2 5">FDAARGOS_923</strain>
    </source>
</reference>
<dbReference type="EMBL" id="NILC01000016">
    <property type="protein sequence ID" value="TWL30072.1"/>
    <property type="molecule type" value="Genomic_DNA"/>
</dbReference>
<feature type="transmembrane region" description="Helical" evidence="1">
    <location>
        <begin position="85"/>
        <end position="111"/>
    </location>
</feature>
<proteinExistence type="predicted"/>
<keyword evidence="1" id="KW-0472">Membrane</keyword>
<keyword evidence="1" id="KW-0812">Transmembrane</keyword>
<protein>
    <submittedName>
        <fullName evidence="3">Uncharacterized protein</fullName>
    </submittedName>
</protein>
<reference evidence="3 4" key="1">
    <citation type="submission" date="2019-06" db="EMBL/GenBank/DDBJ databases">
        <title>Genome sequence analysis of &gt;100 Bacillus licheniformis strains suggests intrinsic resistance to this species.</title>
        <authorList>
            <person name="Wels M."/>
            <person name="Siezen R.J."/>
            <person name="Johansen E."/>
            <person name="Stuer-Lauridsen B."/>
            <person name="Bjerre K."/>
            <person name="Nielsen B.K.K."/>
        </authorList>
    </citation>
    <scope>NUCLEOTIDE SEQUENCE [LARGE SCALE GENOMIC DNA]</scope>
    <source>
        <strain evidence="3 4">BAC-16736</strain>
    </source>
</reference>
<dbReference type="RefSeq" id="WP_003178885.1">
    <property type="nucleotide sequence ID" value="NZ_BEXU01000001.1"/>
</dbReference>
<dbReference type="EMBL" id="CP065647">
    <property type="protein sequence ID" value="QPR72950.1"/>
    <property type="molecule type" value="Genomic_DNA"/>
</dbReference>
<gene>
    <name evidence="3" type="ORF">CHCC16736_3622</name>
    <name evidence="2" type="ORF">I6G80_01075</name>
</gene>
<dbReference type="GeneID" id="92858608"/>
<accession>A0A1Y0YNV6</accession>
<dbReference type="Proteomes" id="UP000595038">
    <property type="component" value="Chromosome"/>
</dbReference>
<feature type="transmembrane region" description="Helical" evidence="1">
    <location>
        <begin position="54"/>
        <end position="73"/>
    </location>
</feature>